<evidence type="ECO:0000256" key="1">
    <source>
        <dbReference type="SAM" id="Phobius"/>
    </source>
</evidence>
<sequence>MISRNRNSHFIDLSAEPEPAPSCRCPRPVAAAVRGSTPRFSRPFGSPESIRLKVHYSVLAANFGDFMWGREFKDYILITSVIMFIHAEMLFVNSNVLVPKFTWCSKCGW</sequence>
<gene>
    <name evidence="2" type="ORF">AAHA92_16778</name>
</gene>
<keyword evidence="1" id="KW-0812">Transmembrane</keyword>
<keyword evidence="3" id="KW-1185">Reference proteome</keyword>
<evidence type="ECO:0000313" key="2">
    <source>
        <dbReference type="EMBL" id="KAL1548561.1"/>
    </source>
</evidence>
<keyword evidence="1" id="KW-0472">Membrane</keyword>
<evidence type="ECO:0000313" key="3">
    <source>
        <dbReference type="Proteomes" id="UP001567538"/>
    </source>
</evidence>
<feature type="transmembrane region" description="Helical" evidence="1">
    <location>
        <begin position="75"/>
        <end position="92"/>
    </location>
</feature>
<organism evidence="2 3">
    <name type="scientific">Salvia divinorum</name>
    <name type="common">Maria pastora</name>
    <name type="synonym">Diviner's sage</name>
    <dbReference type="NCBI Taxonomy" id="28513"/>
    <lineage>
        <taxon>Eukaryota</taxon>
        <taxon>Viridiplantae</taxon>
        <taxon>Streptophyta</taxon>
        <taxon>Embryophyta</taxon>
        <taxon>Tracheophyta</taxon>
        <taxon>Spermatophyta</taxon>
        <taxon>Magnoliopsida</taxon>
        <taxon>eudicotyledons</taxon>
        <taxon>Gunneridae</taxon>
        <taxon>Pentapetalae</taxon>
        <taxon>asterids</taxon>
        <taxon>lamiids</taxon>
        <taxon>Lamiales</taxon>
        <taxon>Lamiaceae</taxon>
        <taxon>Nepetoideae</taxon>
        <taxon>Mentheae</taxon>
        <taxon>Salviinae</taxon>
        <taxon>Salvia</taxon>
        <taxon>Salvia subgen. Calosphace</taxon>
    </lineage>
</organism>
<dbReference type="Proteomes" id="UP001567538">
    <property type="component" value="Unassembled WGS sequence"/>
</dbReference>
<proteinExistence type="predicted"/>
<reference evidence="2 3" key="1">
    <citation type="submission" date="2024-06" db="EMBL/GenBank/DDBJ databases">
        <title>A chromosome level genome sequence of Diviner's sage (Salvia divinorum).</title>
        <authorList>
            <person name="Ford S.A."/>
            <person name="Ro D.-K."/>
            <person name="Ness R.W."/>
            <person name="Phillips M.A."/>
        </authorList>
    </citation>
    <scope>NUCLEOTIDE SEQUENCE [LARGE SCALE GENOMIC DNA]</scope>
    <source>
        <strain evidence="2">SAF-2024a</strain>
        <tissue evidence="2">Leaf</tissue>
    </source>
</reference>
<comment type="caution">
    <text evidence="2">The sequence shown here is derived from an EMBL/GenBank/DDBJ whole genome shotgun (WGS) entry which is preliminary data.</text>
</comment>
<name>A0ABD1H0N5_SALDI</name>
<protein>
    <submittedName>
        <fullName evidence="2">Uncharacterized protein</fullName>
    </submittedName>
</protein>
<dbReference type="AlphaFoldDB" id="A0ABD1H0N5"/>
<accession>A0ABD1H0N5</accession>
<dbReference type="EMBL" id="JBEAFC010000007">
    <property type="protein sequence ID" value="KAL1548561.1"/>
    <property type="molecule type" value="Genomic_DNA"/>
</dbReference>
<keyword evidence="1" id="KW-1133">Transmembrane helix</keyword>